<dbReference type="CDD" id="cd00037">
    <property type="entry name" value="CLECT"/>
    <property type="match status" value="1"/>
</dbReference>
<dbReference type="GO" id="GO:0005576">
    <property type="term" value="C:extracellular region"/>
    <property type="evidence" value="ECO:0007669"/>
    <property type="project" value="UniProtKB-SubCell"/>
</dbReference>
<name>A0AAW1B209_CROAD</name>
<evidence type="ECO:0000256" key="2">
    <source>
        <dbReference type="ARBA" id="ARBA00022525"/>
    </source>
</evidence>
<keyword evidence="2" id="KW-0964">Secreted</keyword>
<accession>A0AAW1B209</accession>
<dbReference type="SUPFAM" id="SSF56436">
    <property type="entry name" value="C-type lectin-like"/>
    <property type="match status" value="1"/>
</dbReference>
<dbReference type="EMBL" id="JAOTOJ010000008">
    <property type="protein sequence ID" value="KAK9396215.1"/>
    <property type="molecule type" value="Genomic_DNA"/>
</dbReference>
<proteinExistence type="predicted"/>
<comment type="caution">
    <text evidence="3">The sequence shown here is derived from an EMBL/GenBank/DDBJ whole genome shotgun (WGS) entry which is preliminary data.</text>
</comment>
<gene>
    <name evidence="3" type="ORF">NXF25_019576</name>
</gene>
<protein>
    <submittedName>
        <fullName evidence="3">MRC1: Macrophage mannose receptor 1</fullName>
    </submittedName>
</protein>
<dbReference type="InterPro" id="IPR016187">
    <property type="entry name" value="CTDL_fold"/>
</dbReference>
<evidence type="ECO:0000313" key="4">
    <source>
        <dbReference type="Proteomes" id="UP001474421"/>
    </source>
</evidence>
<dbReference type="Proteomes" id="UP001474421">
    <property type="component" value="Unassembled WGS sequence"/>
</dbReference>
<evidence type="ECO:0000256" key="1">
    <source>
        <dbReference type="ARBA" id="ARBA00004613"/>
    </source>
</evidence>
<keyword evidence="4" id="KW-1185">Reference proteome</keyword>
<reference evidence="3 4" key="1">
    <citation type="journal article" date="2024" name="Proc. Natl. Acad. Sci. U.S.A.">
        <title>The genetic regulatory architecture and epigenomic basis for age-related changes in rattlesnake venom.</title>
        <authorList>
            <person name="Hogan M.P."/>
            <person name="Holding M.L."/>
            <person name="Nystrom G.S."/>
            <person name="Colston T.J."/>
            <person name="Bartlett D.A."/>
            <person name="Mason A.J."/>
            <person name="Ellsworth S.A."/>
            <person name="Rautsaw R.M."/>
            <person name="Lawrence K.C."/>
            <person name="Strickland J.L."/>
            <person name="He B."/>
            <person name="Fraser P."/>
            <person name="Margres M.J."/>
            <person name="Gilbert D.M."/>
            <person name="Gibbs H.L."/>
            <person name="Parkinson C.L."/>
            <person name="Rokyta D.R."/>
        </authorList>
    </citation>
    <scope>NUCLEOTIDE SEQUENCE [LARGE SCALE GENOMIC DNA]</scope>
    <source>
        <strain evidence="3">DRR0105</strain>
    </source>
</reference>
<dbReference type="Gene3D" id="3.10.100.10">
    <property type="entry name" value="Mannose-Binding Protein A, subunit A"/>
    <property type="match status" value="1"/>
</dbReference>
<dbReference type="InterPro" id="IPR016186">
    <property type="entry name" value="C-type_lectin-like/link_sf"/>
</dbReference>
<dbReference type="AlphaFoldDB" id="A0AAW1B209"/>
<comment type="subcellular location">
    <subcellularLocation>
        <location evidence="1">Secreted</location>
    </subcellularLocation>
</comment>
<evidence type="ECO:0000313" key="3">
    <source>
        <dbReference type="EMBL" id="KAK9396215.1"/>
    </source>
</evidence>
<organism evidence="3 4">
    <name type="scientific">Crotalus adamanteus</name>
    <name type="common">Eastern diamondback rattlesnake</name>
    <dbReference type="NCBI Taxonomy" id="8729"/>
    <lineage>
        <taxon>Eukaryota</taxon>
        <taxon>Metazoa</taxon>
        <taxon>Chordata</taxon>
        <taxon>Craniata</taxon>
        <taxon>Vertebrata</taxon>
        <taxon>Euteleostomi</taxon>
        <taxon>Lepidosauria</taxon>
        <taxon>Squamata</taxon>
        <taxon>Bifurcata</taxon>
        <taxon>Unidentata</taxon>
        <taxon>Episquamata</taxon>
        <taxon>Toxicofera</taxon>
        <taxon>Serpentes</taxon>
        <taxon>Colubroidea</taxon>
        <taxon>Viperidae</taxon>
        <taxon>Crotalinae</taxon>
        <taxon>Crotalus</taxon>
    </lineage>
</organism>
<sequence length="75" mass="8823">MKGFATNELILFFIILTDENDDFFWVKNHWTGDLYQINSFSALTWDEARKSCQQQHSELLSINKLYEQAYLAGIT</sequence>
<keyword evidence="3" id="KW-0675">Receptor</keyword>